<evidence type="ECO:0000313" key="10">
    <source>
        <dbReference type="Proteomes" id="UP000177092"/>
    </source>
</evidence>
<name>A0A1F6A8U4_9BACT</name>
<dbReference type="PANTHER" id="PTHR22749">
    <property type="entry name" value="RIBOFLAVIN KINASE/FMN ADENYLYLTRANSFERASE"/>
    <property type="match status" value="1"/>
</dbReference>
<dbReference type="Gene3D" id="2.40.30.30">
    <property type="entry name" value="Riboflavin kinase-like"/>
    <property type="match status" value="1"/>
</dbReference>
<keyword evidence="3" id="KW-0288">FMN</keyword>
<dbReference type="Pfam" id="PF01687">
    <property type="entry name" value="Flavokinase"/>
    <property type="match status" value="1"/>
</dbReference>
<sequence length="125" mass="14365">MKKTIWFSAKVIPGKQLGRALGFPTINLDNPKVLGDNQEGVYACIAKVDNQLYKGLLYFGPRLILGEKENILEIYLFDFDKKIYGQIISFQLKDYIRPAKNFPNFDEFKKQLASDCRNASKILLK</sequence>
<gene>
    <name evidence="9" type="ORF">A3D03_05525</name>
</gene>
<dbReference type="GO" id="GO:0009398">
    <property type="term" value="P:FMN biosynthetic process"/>
    <property type="evidence" value="ECO:0007669"/>
    <property type="project" value="TreeGrafter"/>
</dbReference>
<evidence type="ECO:0000256" key="3">
    <source>
        <dbReference type="ARBA" id="ARBA00022643"/>
    </source>
</evidence>
<dbReference type="EC" id="2.7.1.26" evidence="1"/>
<dbReference type="GO" id="GO:0005524">
    <property type="term" value="F:ATP binding"/>
    <property type="evidence" value="ECO:0007669"/>
    <property type="project" value="UniProtKB-KW"/>
</dbReference>
<evidence type="ECO:0000259" key="8">
    <source>
        <dbReference type="SMART" id="SM00904"/>
    </source>
</evidence>
<evidence type="ECO:0000256" key="7">
    <source>
        <dbReference type="ARBA" id="ARBA00047880"/>
    </source>
</evidence>
<proteinExistence type="predicted"/>
<protein>
    <recommendedName>
        <fullName evidence="1">riboflavin kinase</fullName>
        <ecNumber evidence="1">2.7.1.26</ecNumber>
    </recommendedName>
</protein>
<dbReference type="InterPro" id="IPR023468">
    <property type="entry name" value="Riboflavin_kinase"/>
</dbReference>
<keyword evidence="4" id="KW-0808">Transferase</keyword>
<evidence type="ECO:0000313" key="9">
    <source>
        <dbReference type="EMBL" id="OGG20717.1"/>
    </source>
</evidence>
<feature type="domain" description="Riboflavin kinase" evidence="8">
    <location>
        <begin position="1"/>
        <end position="124"/>
    </location>
</feature>
<evidence type="ECO:0000256" key="1">
    <source>
        <dbReference type="ARBA" id="ARBA00012105"/>
    </source>
</evidence>
<dbReference type="InterPro" id="IPR015865">
    <property type="entry name" value="Riboflavin_kinase_bac/euk"/>
</dbReference>
<accession>A0A1F6A8U4</accession>
<reference evidence="9 10" key="1">
    <citation type="journal article" date="2016" name="Nat. Commun.">
        <title>Thousands of microbial genomes shed light on interconnected biogeochemical processes in an aquifer system.</title>
        <authorList>
            <person name="Anantharaman K."/>
            <person name="Brown C.T."/>
            <person name="Hug L.A."/>
            <person name="Sharon I."/>
            <person name="Castelle C.J."/>
            <person name="Probst A.J."/>
            <person name="Thomas B.C."/>
            <person name="Singh A."/>
            <person name="Wilkins M.J."/>
            <person name="Karaoz U."/>
            <person name="Brodie E.L."/>
            <person name="Williams K.H."/>
            <person name="Hubbard S.S."/>
            <person name="Banfield J.F."/>
        </authorList>
    </citation>
    <scope>NUCLEOTIDE SEQUENCE [LARGE SCALE GENOMIC DNA]</scope>
</reference>
<dbReference type="Proteomes" id="UP000177092">
    <property type="component" value="Unassembled WGS sequence"/>
</dbReference>
<dbReference type="InterPro" id="IPR023465">
    <property type="entry name" value="Riboflavin_kinase_dom_sf"/>
</dbReference>
<keyword evidence="5" id="KW-0547">Nucleotide-binding</keyword>
<evidence type="ECO:0000256" key="6">
    <source>
        <dbReference type="ARBA" id="ARBA00022840"/>
    </source>
</evidence>
<dbReference type="GO" id="GO:0008531">
    <property type="term" value="F:riboflavin kinase activity"/>
    <property type="evidence" value="ECO:0007669"/>
    <property type="project" value="UniProtKB-EC"/>
</dbReference>
<comment type="caution">
    <text evidence="9">The sequence shown here is derived from an EMBL/GenBank/DDBJ whole genome shotgun (WGS) entry which is preliminary data.</text>
</comment>
<keyword evidence="2" id="KW-0285">Flavoprotein</keyword>
<dbReference type="PANTHER" id="PTHR22749:SF6">
    <property type="entry name" value="RIBOFLAVIN KINASE"/>
    <property type="match status" value="1"/>
</dbReference>
<dbReference type="EMBL" id="MFJN01000036">
    <property type="protein sequence ID" value="OGG20717.1"/>
    <property type="molecule type" value="Genomic_DNA"/>
</dbReference>
<evidence type="ECO:0000256" key="5">
    <source>
        <dbReference type="ARBA" id="ARBA00022741"/>
    </source>
</evidence>
<evidence type="ECO:0000256" key="4">
    <source>
        <dbReference type="ARBA" id="ARBA00022679"/>
    </source>
</evidence>
<dbReference type="GO" id="GO:0009231">
    <property type="term" value="P:riboflavin biosynthetic process"/>
    <property type="evidence" value="ECO:0007669"/>
    <property type="project" value="InterPro"/>
</dbReference>
<dbReference type="SUPFAM" id="SSF82114">
    <property type="entry name" value="Riboflavin kinase-like"/>
    <property type="match status" value="1"/>
</dbReference>
<dbReference type="AlphaFoldDB" id="A0A1F6A8U4"/>
<dbReference type="SMART" id="SM00904">
    <property type="entry name" value="Flavokinase"/>
    <property type="match status" value="1"/>
</dbReference>
<dbReference type="STRING" id="1798384.A3D03_05525"/>
<organism evidence="9 10">
    <name type="scientific">Candidatus Gottesmanbacteria bacterium RIFCSPHIGHO2_02_FULL_40_13</name>
    <dbReference type="NCBI Taxonomy" id="1798384"/>
    <lineage>
        <taxon>Bacteria</taxon>
        <taxon>Candidatus Gottesmaniibacteriota</taxon>
    </lineage>
</organism>
<evidence type="ECO:0000256" key="2">
    <source>
        <dbReference type="ARBA" id="ARBA00022630"/>
    </source>
</evidence>
<keyword evidence="6" id="KW-0067">ATP-binding</keyword>
<comment type="catalytic activity">
    <reaction evidence="7">
        <text>riboflavin + ATP = FMN + ADP + H(+)</text>
        <dbReference type="Rhea" id="RHEA:14357"/>
        <dbReference type="ChEBI" id="CHEBI:15378"/>
        <dbReference type="ChEBI" id="CHEBI:30616"/>
        <dbReference type="ChEBI" id="CHEBI:57986"/>
        <dbReference type="ChEBI" id="CHEBI:58210"/>
        <dbReference type="ChEBI" id="CHEBI:456216"/>
        <dbReference type="EC" id="2.7.1.26"/>
    </reaction>
</comment>